<dbReference type="EMBL" id="CP002588">
    <property type="protein sequence ID" value="AEA46345.1"/>
    <property type="molecule type" value="Genomic_DNA"/>
</dbReference>
<dbReference type="Gene3D" id="3.40.50.300">
    <property type="entry name" value="P-loop containing nucleotide triphosphate hydrolases"/>
    <property type="match status" value="2"/>
</dbReference>
<evidence type="ECO:0000256" key="1">
    <source>
        <dbReference type="ARBA" id="ARBA00022741"/>
    </source>
</evidence>
<name>F2KP37_ARCVS</name>
<dbReference type="AlphaFoldDB" id="F2KP37"/>
<dbReference type="InterPro" id="IPR014001">
    <property type="entry name" value="Helicase_ATP-bd"/>
</dbReference>
<dbReference type="Proteomes" id="UP000008136">
    <property type="component" value="Chromosome"/>
</dbReference>
<keyword evidence="2" id="KW-0067">ATP-binding</keyword>
<proteinExistence type="predicted"/>
<accession>F2KP37</accession>
<keyword evidence="1" id="KW-0547">Nucleotide-binding</keyword>
<dbReference type="InterPro" id="IPR027417">
    <property type="entry name" value="P-loop_NTPase"/>
</dbReference>
<evidence type="ECO:0000313" key="6">
    <source>
        <dbReference type="Proteomes" id="UP000008136"/>
    </source>
</evidence>
<dbReference type="SUPFAM" id="SSF52540">
    <property type="entry name" value="P-loop containing nucleoside triphosphate hydrolases"/>
    <property type="match status" value="1"/>
</dbReference>
<sequence length="752" mass="85693">MLKRRCVCRKETIRQKNLKLCPHDELRPIFDTEDEIVLYRAFEPYYAEPTIPIEELELPTFLEKALKKRGISKFYPFQAEAIKELRKGKNAVITAPTGFGKTEAFVLPLLEKVSRGGKAIILYPTKALARDQETKIKYYAASIGLKAVRFDGDSGYEERRAVLGGRADVILSNPDMIDYHLRNTPAFRKVARDVVFLAIDELHIYTGLLGSNMYYLAKRLSRFSEFQIACASATIANPKDFAEELFERRFVHIHGEHRKALLHFIMRYTPSIYSSIKEIVRALAGKKVLVFGNSYKSVETTAWILNREGVRAAVHKSGLPKDVRLEVERAFREGKLKVVVATPTLELGIDIGDVDAVVSELVNYSTFLQRVGRAGRKGQESVGVLLLREEDSISTYYRSKPEDYFKDEAYGYAEKFNEEVMRYQLLSMCLEEPLRVEEVKEEWKSVIRWLLEKGLLVEFDSSLVASETAKEFMKHFNMRGIGENVKMIKDGRVIGERVLPIAIKELFPGSIIIHNGERLRCTSLDMRKKEAVLEEYTHGNEITDPLYVSLPRITKVEEVRPDGSAVYCSLEITISVFGYIERDLFSKEKKRTRYIDEVSYTFPTRGFLLASPFPQPMEYEDFYAGSFHALEHVLIEASNALTGGGSQQMGGISTPEGDIFVYDATLGGSGLSKLLFKRLDRAFEIAYEVLKSCECKRVDGCPRCTYSYQCGNNNQPLNRIGAMDAAKLFLKGVRRKVQAEKYEELADFRYFP</sequence>
<dbReference type="PROSITE" id="PS51192">
    <property type="entry name" value="HELICASE_ATP_BIND_1"/>
    <property type="match status" value="1"/>
</dbReference>
<dbReference type="KEGG" id="ave:Arcve_0311"/>
<dbReference type="eggNOG" id="arCOG00555">
    <property type="taxonomic scope" value="Archaea"/>
</dbReference>
<dbReference type="PROSITE" id="PS51194">
    <property type="entry name" value="HELICASE_CTER"/>
    <property type="match status" value="1"/>
</dbReference>
<dbReference type="PANTHER" id="PTHR47957">
    <property type="entry name" value="ATP-DEPENDENT HELICASE HRQ1"/>
    <property type="match status" value="1"/>
</dbReference>
<dbReference type="Pfam" id="PF09369">
    <property type="entry name" value="MZB"/>
    <property type="match status" value="1"/>
</dbReference>
<reference evidence="5 6" key="1">
    <citation type="submission" date="2011-03" db="EMBL/GenBank/DDBJ databases">
        <title>The complete genome of Archaeoglobus veneficus SNP6.</title>
        <authorList>
            <consortium name="US DOE Joint Genome Institute (JGI-PGF)"/>
            <person name="Lucas S."/>
            <person name="Copeland A."/>
            <person name="Lapidus A."/>
            <person name="Bruce D."/>
            <person name="Goodwin L."/>
            <person name="Pitluck S."/>
            <person name="Kyrpides N."/>
            <person name="Mavromatis K."/>
            <person name="Pagani I."/>
            <person name="Ivanova N."/>
            <person name="Mikhailova N."/>
            <person name="Lu M."/>
            <person name="Detter J.C."/>
            <person name="Tapia R."/>
            <person name="Han C."/>
            <person name="Land M."/>
            <person name="Hauser L."/>
            <person name="Markowitz V."/>
            <person name="Cheng J.-F."/>
            <person name="Hugenholtz P."/>
            <person name="Woyke T."/>
            <person name="Wu D."/>
            <person name="Spring S."/>
            <person name="Brambilla E."/>
            <person name="Klenk H.-P."/>
            <person name="Eisen J.A."/>
        </authorList>
    </citation>
    <scope>NUCLEOTIDE SEQUENCE [LARGE SCALE GENOMIC DNA]</scope>
    <source>
        <strain>SNP6</strain>
    </source>
</reference>
<dbReference type="InterPro" id="IPR001650">
    <property type="entry name" value="Helicase_C-like"/>
</dbReference>
<dbReference type="SMART" id="SM00487">
    <property type="entry name" value="DEXDc"/>
    <property type="match status" value="1"/>
</dbReference>
<dbReference type="GO" id="GO:0043138">
    <property type="term" value="F:3'-5' DNA helicase activity"/>
    <property type="evidence" value="ECO:0007669"/>
    <property type="project" value="TreeGrafter"/>
</dbReference>
<evidence type="ECO:0000259" key="3">
    <source>
        <dbReference type="PROSITE" id="PS51192"/>
    </source>
</evidence>
<dbReference type="Pfam" id="PF00271">
    <property type="entry name" value="Helicase_C"/>
    <property type="match status" value="1"/>
</dbReference>
<dbReference type="InterPro" id="IPR018973">
    <property type="entry name" value="MZB"/>
</dbReference>
<dbReference type="STRING" id="693661.Arcve_0311"/>
<dbReference type="InterPro" id="IPR011545">
    <property type="entry name" value="DEAD/DEAH_box_helicase_dom"/>
</dbReference>
<evidence type="ECO:0000313" key="5">
    <source>
        <dbReference type="EMBL" id="AEA46345.1"/>
    </source>
</evidence>
<keyword evidence="6" id="KW-1185">Reference proteome</keyword>
<dbReference type="GO" id="GO:0005524">
    <property type="term" value="F:ATP binding"/>
    <property type="evidence" value="ECO:0007669"/>
    <property type="project" value="UniProtKB-KW"/>
</dbReference>
<dbReference type="Pfam" id="PF00270">
    <property type="entry name" value="DEAD"/>
    <property type="match status" value="1"/>
</dbReference>
<dbReference type="HOGENOM" id="CLU_000809_3_2_2"/>
<dbReference type="GO" id="GO:0003676">
    <property type="term" value="F:nucleic acid binding"/>
    <property type="evidence" value="ECO:0007669"/>
    <property type="project" value="InterPro"/>
</dbReference>
<keyword evidence="5" id="KW-0378">Hydrolase</keyword>
<dbReference type="SMART" id="SM00490">
    <property type="entry name" value="HELICc"/>
    <property type="match status" value="1"/>
</dbReference>
<feature type="domain" description="Helicase C-terminal" evidence="4">
    <location>
        <begin position="275"/>
        <end position="424"/>
    </location>
</feature>
<keyword evidence="5" id="KW-0347">Helicase</keyword>
<feature type="domain" description="Helicase ATP-binding" evidence="3">
    <location>
        <begin position="82"/>
        <end position="253"/>
    </location>
</feature>
<evidence type="ECO:0000256" key="2">
    <source>
        <dbReference type="ARBA" id="ARBA00022840"/>
    </source>
</evidence>
<evidence type="ECO:0000259" key="4">
    <source>
        <dbReference type="PROSITE" id="PS51194"/>
    </source>
</evidence>
<organism evidence="5 6">
    <name type="scientific">Archaeoglobus veneficus (strain DSM 11195 / SNP6)</name>
    <dbReference type="NCBI Taxonomy" id="693661"/>
    <lineage>
        <taxon>Archaea</taxon>
        <taxon>Methanobacteriati</taxon>
        <taxon>Methanobacteriota</taxon>
        <taxon>Archaeoglobi</taxon>
        <taxon>Archaeoglobales</taxon>
        <taxon>Archaeoglobaceae</taxon>
        <taxon>Archaeoglobus</taxon>
    </lineage>
</organism>
<dbReference type="GO" id="GO:0006289">
    <property type="term" value="P:nucleotide-excision repair"/>
    <property type="evidence" value="ECO:0007669"/>
    <property type="project" value="TreeGrafter"/>
</dbReference>
<gene>
    <name evidence="5" type="ordered locus">Arcve_0311</name>
</gene>
<dbReference type="GO" id="GO:0036297">
    <property type="term" value="P:interstrand cross-link repair"/>
    <property type="evidence" value="ECO:0007669"/>
    <property type="project" value="TreeGrafter"/>
</dbReference>
<protein>
    <submittedName>
        <fullName evidence="5">DEAD/DEAH box helicase domain protein</fullName>
    </submittedName>
</protein>
<dbReference type="PANTHER" id="PTHR47957:SF3">
    <property type="entry name" value="ATP-DEPENDENT HELICASE HRQ1"/>
    <property type="match status" value="1"/>
</dbReference>